<reference evidence="4 5" key="1">
    <citation type="submission" date="2014-02" db="EMBL/GenBank/DDBJ databases">
        <title>The genome sequence of Colletotrichum fioriniae PJ7.</title>
        <authorList>
            <person name="Baroncelli R."/>
            <person name="Thon M.R."/>
        </authorList>
    </citation>
    <scope>NUCLEOTIDE SEQUENCE [LARGE SCALE GENOMIC DNA]</scope>
    <source>
        <strain evidence="4 5">PJ7</strain>
    </source>
</reference>
<dbReference type="Pfam" id="PF05368">
    <property type="entry name" value="NmrA"/>
    <property type="match status" value="1"/>
</dbReference>
<organism evidence="4 5">
    <name type="scientific">Colletotrichum fioriniae PJ7</name>
    <dbReference type="NCBI Taxonomy" id="1445577"/>
    <lineage>
        <taxon>Eukaryota</taxon>
        <taxon>Fungi</taxon>
        <taxon>Dikarya</taxon>
        <taxon>Ascomycota</taxon>
        <taxon>Pezizomycotina</taxon>
        <taxon>Sordariomycetes</taxon>
        <taxon>Hypocreomycetidae</taxon>
        <taxon>Glomerellales</taxon>
        <taxon>Glomerellaceae</taxon>
        <taxon>Colletotrichum</taxon>
        <taxon>Colletotrichum acutatum species complex</taxon>
    </lineage>
</organism>
<dbReference type="eggNOG" id="ENOG502QQEA">
    <property type="taxonomic scope" value="Eukaryota"/>
</dbReference>
<evidence type="ECO:0000259" key="3">
    <source>
        <dbReference type="Pfam" id="PF05368"/>
    </source>
</evidence>
<dbReference type="InterPro" id="IPR008030">
    <property type="entry name" value="NmrA-like"/>
</dbReference>
<evidence type="ECO:0000313" key="5">
    <source>
        <dbReference type="Proteomes" id="UP000020467"/>
    </source>
</evidence>
<sequence length="340" mass="37354">MGKRTITVFGATGNQGGSVARIFLQDPRLSGWQVRAVTRDCHRPAAQKLKALGAELVCADMDDIASLTNAMRESYAVFAVTNYWEKADMNYEIQQGKNLADAAVSAKVQLFIWSSLYNVNKPRRLTSAGVVTNGDLSRVYHCDSKSIVEDHIRQQPLRSTFFYAGFYMSNISGSSTSDTSSNTATFGSPGGMFKADNQGRWTFSLPMSSKAIVPVFHTGDTGKFIKAAVLREEEVVGRRILGATAYMTCNEIVEGFKNVFPKAGQLAQYRAQSEADFREELGKAGTPSYVVDEVYENMALLDREGLYGGDSLEWTHSLLEDSLMPWEEFARASTGFAGLG</sequence>
<dbReference type="STRING" id="1445577.A0A010QAT4"/>
<dbReference type="CDD" id="cd05251">
    <property type="entry name" value="NmrA_like_SDR_a"/>
    <property type="match status" value="1"/>
</dbReference>
<dbReference type="OrthoDB" id="300709at2759"/>
<dbReference type="Gene3D" id="3.40.50.720">
    <property type="entry name" value="NAD(P)-binding Rossmann-like Domain"/>
    <property type="match status" value="1"/>
</dbReference>
<dbReference type="Proteomes" id="UP000020467">
    <property type="component" value="Unassembled WGS sequence"/>
</dbReference>
<proteinExistence type="inferred from homology"/>
<feature type="domain" description="NmrA-like" evidence="3">
    <location>
        <begin position="3"/>
        <end position="330"/>
    </location>
</feature>
<protein>
    <submittedName>
        <fullName evidence="4">NmrA family transcriptional regulator</fullName>
    </submittedName>
</protein>
<keyword evidence="5" id="KW-1185">Reference proteome</keyword>
<dbReference type="PANTHER" id="PTHR42748:SF31">
    <property type="entry name" value="NMRA-LIKE DOMAIN-CONTAINING PROTEIN-RELATED"/>
    <property type="match status" value="1"/>
</dbReference>
<dbReference type="PANTHER" id="PTHR42748">
    <property type="entry name" value="NITROGEN METABOLITE REPRESSION PROTEIN NMRA FAMILY MEMBER"/>
    <property type="match status" value="1"/>
</dbReference>
<evidence type="ECO:0000256" key="2">
    <source>
        <dbReference type="ARBA" id="ARBA00022857"/>
    </source>
</evidence>
<dbReference type="HOGENOM" id="CLU_007383_8_1_1"/>
<evidence type="ECO:0000313" key="4">
    <source>
        <dbReference type="EMBL" id="EXF76927.1"/>
    </source>
</evidence>
<comment type="similarity">
    <text evidence="1">Belongs to the NmrA-type oxidoreductase family.</text>
</comment>
<dbReference type="SUPFAM" id="SSF51735">
    <property type="entry name" value="NAD(P)-binding Rossmann-fold domains"/>
    <property type="match status" value="1"/>
</dbReference>
<name>A0A010QAT4_9PEZI</name>
<dbReference type="InterPro" id="IPR051164">
    <property type="entry name" value="NmrA-like_oxidored"/>
</dbReference>
<keyword evidence="2" id="KW-0521">NADP</keyword>
<gene>
    <name evidence="4" type="ORF">CFIO01_09987</name>
</gene>
<dbReference type="GO" id="GO:0005634">
    <property type="term" value="C:nucleus"/>
    <property type="evidence" value="ECO:0007669"/>
    <property type="project" value="TreeGrafter"/>
</dbReference>
<dbReference type="InterPro" id="IPR036291">
    <property type="entry name" value="NAD(P)-bd_dom_sf"/>
</dbReference>
<dbReference type="AlphaFoldDB" id="A0A010QAT4"/>
<dbReference type="EMBL" id="JARH01000775">
    <property type="protein sequence ID" value="EXF76927.1"/>
    <property type="molecule type" value="Genomic_DNA"/>
</dbReference>
<accession>A0A010QAT4</accession>
<evidence type="ECO:0000256" key="1">
    <source>
        <dbReference type="ARBA" id="ARBA00006328"/>
    </source>
</evidence>
<comment type="caution">
    <text evidence="4">The sequence shown here is derived from an EMBL/GenBank/DDBJ whole genome shotgun (WGS) entry which is preliminary data.</text>
</comment>
<dbReference type="Gene3D" id="3.90.25.10">
    <property type="entry name" value="UDP-galactose 4-epimerase, domain 1"/>
    <property type="match status" value="1"/>
</dbReference>
<dbReference type="KEGG" id="cfj:CFIO01_09987"/>